<gene>
    <name evidence="2" type="ORF">PHAMO_380078</name>
</gene>
<dbReference type="AlphaFoldDB" id="H8FVM2"/>
<name>H8FVM2_MAGML</name>
<sequence length="96" mass="10103">MAIKSKLMIAVTSLSIALLSTVPASSQDRPPGCAPGDRIDASSIEAAQGKIKKAGYRQISSLKKGCDNFWHGTAVRDGQTIHIVLTPKGEVIVEGN</sequence>
<evidence type="ECO:0000313" key="3">
    <source>
        <dbReference type="Proteomes" id="UP000004169"/>
    </source>
</evidence>
<dbReference type="eggNOG" id="ENOG5033FY0">
    <property type="taxonomic scope" value="Bacteria"/>
</dbReference>
<evidence type="ECO:0008006" key="4">
    <source>
        <dbReference type="Google" id="ProtNLM"/>
    </source>
</evidence>
<dbReference type="Proteomes" id="UP000004169">
    <property type="component" value="Unassembled WGS sequence"/>
</dbReference>
<keyword evidence="1" id="KW-0732">Signal</keyword>
<proteinExistence type="predicted"/>
<evidence type="ECO:0000313" key="2">
    <source>
        <dbReference type="EMBL" id="CCG42410.1"/>
    </source>
</evidence>
<feature type="chain" id="PRO_5003611782" description="PepSY domain-containing protein" evidence="1">
    <location>
        <begin position="27"/>
        <end position="96"/>
    </location>
</feature>
<keyword evidence="3" id="KW-1185">Reference proteome</keyword>
<dbReference type="EMBL" id="CAHP01000032">
    <property type="protein sequence ID" value="CCG42410.1"/>
    <property type="molecule type" value="Genomic_DNA"/>
</dbReference>
<dbReference type="RefSeq" id="WP_002730108.1">
    <property type="nucleotide sequence ID" value="NZ_CAHP01000032.1"/>
</dbReference>
<evidence type="ECO:0000256" key="1">
    <source>
        <dbReference type="SAM" id="SignalP"/>
    </source>
</evidence>
<accession>H8FVM2</accession>
<comment type="caution">
    <text evidence="2">The sequence shown here is derived from an EMBL/GenBank/DDBJ whole genome shotgun (WGS) entry which is preliminary data.</text>
</comment>
<protein>
    <recommendedName>
        <fullName evidence="4">PepSY domain-containing protein</fullName>
    </recommendedName>
</protein>
<organism evidence="2 3">
    <name type="scientific">Magnetospirillum molischianum DSM 120</name>
    <dbReference type="NCBI Taxonomy" id="1150626"/>
    <lineage>
        <taxon>Bacteria</taxon>
        <taxon>Pseudomonadati</taxon>
        <taxon>Pseudomonadota</taxon>
        <taxon>Alphaproteobacteria</taxon>
        <taxon>Rhodospirillales</taxon>
        <taxon>Rhodospirillaceae</taxon>
        <taxon>Magnetospirillum</taxon>
    </lineage>
</organism>
<dbReference type="STRING" id="1150626.PHAMO_380078"/>
<reference evidence="2 3" key="1">
    <citation type="journal article" date="2012" name="J. Bacteriol.">
        <title>Draft Genome Sequence of the Purple Photosynthetic Bacterium Phaeospirillum molischianum DSM120, a Particularly Versatile Bacterium.</title>
        <authorList>
            <person name="Duquesne K."/>
            <person name="Prima V."/>
            <person name="Ji B."/>
            <person name="Rouy Z."/>
            <person name="Medigue C."/>
            <person name="Talla E."/>
            <person name="Sturgis J.N."/>
        </authorList>
    </citation>
    <scope>NUCLEOTIDE SEQUENCE [LARGE SCALE GENOMIC DNA]</scope>
    <source>
        <strain evidence="3">DSM120</strain>
    </source>
</reference>
<feature type="signal peptide" evidence="1">
    <location>
        <begin position="1"/>
        <end position="26"/>
    </location>
</feature>